<sequence>MAMRQDGSVLSLASSTTRQEALGSGAGNTKQKLSVRSMLLLLLLLIRNNPTVLLIVAQHTYHPITIWASITTFPSLFQDLVTSLDSSSHLRSDGAHSTARQLLVKVKRLPDTSEMSKACRTESRSFTTQAVINAETRIRHHLQRRRPRHSLATLSVGSEEPAKYVLSDEDIRDLVAIAMDALRQSFVTPSSTTKDTERDGLVEENSPKPVGYAYSRHSITPCLSPPVDPATTISMPRASFALTDASGTQLSSAAGMECETSTKPTIASKETISEMVWAEGLPSLSRESLASGTWRSLLGLGLVARRSTARRKVEDEQGQKWSRPGQVSRQQSTSTMKLTPTSPGSPGQDSSFESRMTFFPELEARSCTRDWLKPPVRLEQLTRNPDCDLYGQGVDAHIGKAPVSPMTAWESSASAVVRCDEGMFDGDPFQRPCIMLERRDTQPASPINIRRGRNSLGAAAYLHRHVPASAALSFSSTLWNSQDGASSPGSHGTSWTAASPQSSALHLPLRQMAGAGDTDTKCSPVCRSKHPTCSTLAAKGL</sequence>
<organism evidence="2 3">
    <name type="scientific">Moelleriella libera RCEF 2490</name>
    <dbReference type="NCBI Taxonomy" id="1081109"/>
    <lineage>
        <taxon>Eukaryota</taxon>
        <taxon>Fungi</taxon>
        <taxon>Dikarya</taxon>
        <taxon>Ascomycota</taxon>
        <taxon>Pezizomycotina</taxon>
        <taxon>Sordariomycetes</taxon>
        <taxon>Hypocreomycetidae</taxon>
        <taxon>Hypocreales</taxon>
        <taxon>Clavicipitaceae</taxon>
        <taxon>Moelleriella</taxon>
    </lineage>
</organism>
<evidence type="ECO:0000256" key="1">
    <source>
        <dbReference type="SAM" id="MobiDB-lite"/>
    </source>
</evidence>
<feature type="region of interest" description="Disordered" evidence="1">
    <location>
        <begin position="306"/>
        <end position="353"/>
    </location>
</feature>
<name>A0A167ZQN9_9HYPO</name>
<comment type="caution">
    <text evidence="2">The sequence shown here is derived from an EMBL/GenBank/DDBJ whole genome shotgun (WGS) entry which is preliminary data.</text>
</comment>
<dbReference type="Proteomes" id="UP000078544">
    <property type="component" value="Unassembled WGS sequence"/>
</dbReference>
<feature type="compositionally biased region" description="Polar residues" evidence="1">
    <location>
        <begin position="325"/>
        <end position="353"/>
    </location>
</feature>
<proteinExistence type="predicted"/>
<keyword evidence="3" id="KW-1185">Reference proteome</keyword>
<gene>
    <name evidence="2" type="ORF">AAL_06008</name>
</gene>
<dbReference type="EMBL" id="AZGY01000014">
    <property type="protein sequence ID" value="KZZ92976.1"/>
    <property type="molecule type" value="Genomic_DNA"/>
</dbReference>
<evidence type="ECO:0000313" key="3">
    <source>
        <dbReference type="Proteomes" id="UP000078544"/>
    </source>
</evidence>
<reference evidence="2 3" key="1">
    <citation type="journal article" date="2016" name="Genome Biol. Evol.">
        <title>Divergent and convergent evolution of fungal pathogenicity.</title>
        <authorList>
            <person name="Shang Y."/>
            <person name="Xiao G."/>
            <person name="Zheng P."/>
            <person name="Cen K."/>
            <person name="Zhan S."/>
            <person name="Wang C."/>
        </authorList>
    </citation>
    <scope>NUCLEOTIDE SEQUENCE [LARGE SCALE GENOMIC DNA]</scope>
    <source>
        <strain evidence="2 3">RCEF 2490</strain>
    </source>
</reference>
<feature type="region of interest" description="Disordered" evidence="1">
    <location>
        <begin position="481"/>
        <end position="501"/>
    </location>
</feature>
<protein>
    <submittedName>
        <fullName evidence="2">Uncharacterized protein</fullName>
    </submittedName>
</protein>
<accession>A0A167ZQN9</accession>
<evidence type="ECO:0000313" key="2">
    <source>
        <dbReference type="EMBL" id="KZZ92976.1"/>
    </source>
</evidence>
<dbReference type="OrthoDB" id="4837923at2759"/>
<dbReference type="AlphaFoldDB" id="A0A167ZQN9"/>